<dbReference type="PANTHER" id="PTHR43829">
    <property type="entry name" value="AQUAPORIN OR AQUAGLYCEROPORIN RELATED"/>
    <property type="match status" value="1"/>
</dbReference>
<feature type="transmembrane region" description="Helical" evidence="9">
    <location>
        <begin position="144"/>
        <end position="165"/>
    </location>
</feature>
<dbReference type="EMBL" id="QWIP01000919">
    <property type="protein sequence ID" value="RMY52153.1"/>
    <property type="molecule type" value="Genomic_DNA"/>
</dbReference>
<dbReference type="AlphaFoldDB" id="A0A3M7CJI4"/>
<keyword evidence="3 7" id="KW-0813">Transport</keyword>
<reference evidence="10 11" key="1">
    <citation type="journal article" date="2018" name="BMC Genomics">
        <title>Genomic evidence for intraspecific hybridization in a clonal and extremely halotolerant yeast.</title>
        <authorList>
            <person name="Gostincar C."/>
            <person name="Stajich J.E."/>
            <person name="Zupancic J."/>
            <person name="Zalar P."/>
            <person name="Gunde-Cimerman N."/>
        </authorList>
    </citation>
    <scope>NUCLEOTIDE SEQUENCE [LARGE SCALE GENOMIC DNA]</scope>
    <source>
        <strain evidence="10 11">EXF-2682</strain>
    </source>
</reference>
<keyword evidence="4 7" id="KW-0812">Transmembrane</keyword>
<gene>
    <name evidence="10" type="ORF">D0863_14356</name>
</gene>
<organism evidence="10 11">
    <name type="scientific">Hortaea werneckii</name>
    <name type="common">Black yeast</name>
    <name type="synonym">Cladosporium werneckii</name>
    <dbReference type="NCBI Taxonomy" id="91943"/>
    <lineage>
        <taxon>Eukaryota</taxon>
        <taxon>Fungi</taxon>
        <taxon>Dikarya</taxon>
        <taxon>Ascomycota</taxon>
        <taxon>Pezizomycotina</taxon>
        <taxon>Dothideomycetes</taxon>
        <taxon>Dothideomycetidae</taxon>
        <taxon>Mycosphaerellales</taxon>
        <taxon>Teratosphaeriaceae</taxon>
        <taxon>Hortaea</taxon>
    </lineage>
</organism>
<feature type="transmembrane region" description="Helical" evidence="9">
    <location>
        <begin position="112"/>
        <end position="132"/>
    </location>
</feature>
<evidence type="ECO:0000313" key="10">
    <source>
        <dbReference type="EMBL" id="RMY52153.1"/>
    </source>
</evidence>
<evidence type="ECO:0000256" key="2">
    <source>
        <dbReference type="ARBA" id="ARBA00006175"/>
    </source>
</evidence>
<comment type="similarity">
    <text evidence="2 7">Belongs to the MIP/aquaporin (TC 1.A.8) family.</text>
</comment>
<dbReference type="Pfam" id="PF00230">
    <property type="entry name" value="MIP"/>
    <property type="match status" value="1"/>
</dbReference>
<evidence type="ECO:0008006" key="12">
    <source>
        <dbReference type="Google" id="ProtNLM"/>
    </source>
</evidence>
<evidence type="ECO:0000256" key="7">
    <source>
        <dbReference type="RuleBase" id="RU000477"/>
    </source>
</evidence>
<dbReference type="GO" id="GO:0015250">
    <property type="term" value="F:water channel activity"/>
    <property type="evidence" value="ECO:0007669"/>
    <property type="project" value="TreeGrafter"/>
</dbReference>
<keyword evidence="5 9" id="KW-1133">Transmembrane helix</keyword>
<proteinExistence type="inferred from homology"/>
<evidence type="ECO:0000256" key="8">
    <source>
        <dbReference type="SAM" id="MobiDB-lite"/>
    </source>
</evidence>
<feature type="compositionally biased region" description="Polar residues" evidence="8">
    <location>
        <begin position="8"/>
        <end position="27"/>
    </location>
</feature>
<evidence type="ECO:0000256" key="5">
    <source>
        <dbReference type="ARBA" id="ARBA00022989"/>
    </source>
</evidence>
<dbReference type="PRINTS" id="PR00783">
    <property type="entry name" value="MINTRINSICP"/>
</dbReference>
<dbReference type="OrthoDB" id="3222at2759"/>
<dbReference type="SUPFAM" id="SSF81338">
    <property type="entry name" value="Aquaporin-like"/>
    <property type="match status" value="1"/>
</dbReference>
<feature type="compositionally biased region" description="Basic and acidic residues" evidence="8">
    <location>
        <begin position="52"/>
        <end position="61"/>
    </location>
</feature>
<evidence type="ECO:0000256" key="4">
    <source>
        <dbReference type="ARBA" id="ARBA00022692"/>
    </source>
</evidence>
<feature type="transmembrane region" description="Helical" evidence="9">
    <location>
        <begin position="193"/>
        <end position="213"/>
    </location>
</feature>
<evidence type="ECO:0000256" key="9">
    <source>
        <dbReference type="SAM" id="Phobius"/>
    </source>
</evidence>
<evidence type="ECO:0000313" key="11">
    <source>
        <dbReference type="Proteomes" id="UP000269276"/>
    </source>
</evidence>
<dbReference type="InterPro" id="IPR050363">
    <property type="entry name" value="MIP/Aquaporin"/>
</dbReference>
<dbReference type="InterPro" id="IPR023271">
    <property type="entry name" value="Aquaporin-like"/>
</dbReference>
<sequence length="397" mass="44202">MTPREGTLQDSIRAQDTLDESTLPSGTSEEEKKHSNSESSQSPRPNAVQHLSGEHLRNERGKQHRVRRHRFQKGRYYLGLDHSARIKQHHDGSEHLLWSRVRSVLQEPFSEFLGTLVFTLILQGGLAQATLSVGQSSAPGGDGFGSYLTVPFFTGIGVMLGVYIAGDSGSYLNPSITLANCLFRGLPWRAFPLLLLSQVLAAFCATAITYGIYKPAIDTYGGGLLLRLCSHHSRKCLRRELRDYCSKGRLQPRAKSLTGRIDKLSPKSVLVIFRTYGLKRMADGQATFVRRIEALMDSRGQTNPALDLGGRIMASVLGYPKNVWTVPSSPGYPWIPIVAPFLGSCFGEWLYDLFVFTGVSPVNTPYLGFSKVVSPVRDLQNRRERYKQRRDSRTGLP</sequence>
<evidence type="ECO:0000256" key="1">
    <source>
        <dbReference type="ARBA" id="ARBA00004141"/>
    </source>
</evidence>
<dbReference type="PANTHER" id="PTHR43829:SF9">
    <property type="entry name" value="AQUAPORIN-9"/>
    <property type="match status" value="1"/>
</dbReference>
<dbReference type="Gene3D" id="1.20.1080.10">
    <property type="entry name" value="Glycerol uptake facilitator protein"/>
    <property type="match status" value="2"/>
</dbReference>
<comment type="subcellular location">
    <subcellularLocation>
        <location evidence="1">Membrane</location>
        <topology evidence="1">Multi-pass membrane protein</topology>
    </subcellularLocation>
</comment>
<accession>A0A3M7CJI4</accession>
<comment type="caution">
    <text evidence="10">The sequence shown here is derived from an EMBL/GenBank/DDBJ whole genome shotgun (WGS) entry which is preliminary data.</text>
</comment>
<dbReference type="GO" id="GO:0005886">
    <property type="term" value="C:plasma membrane"/>
    <property type="evidence" value="ECO:0007669"/>
    <property type="project" value="TreeGrafter"/>
</dbReference>
<name>A0A3M7CJI4_HORWE</name>
<keyword evidence="6 9" id="KW-0472">Membrane</keyword>
<feature type="region of interest" description="Disordered" evidence="8">
    <location>
        <begin position="1"/>
        <end position="68"/>
    </location>
</feature>
<dbReference type="GO" id="GO:0015254">
    <property type="term" value="F:glycerol channel activity"/>
    <property type="evidence" value="ECO:0007669"/>
    <property type="project" value="TreeGrafter"/>
</dbReference>
<dbReference type="Proteomes" id="UP000269276">
    <property type="component" value="Unassembled WGS sequence"/>
</dbReference>
<protein>
    <recommendedName>
        <fullName evidence="12">Aquaporin</fullName>
    </recommendedName>
</protein>
<dbReference type="InterPro" id="IPR000425">
    <property type="entry name" value="MIP"/>
</dbReference>
<evidence type="ECO:0000256" key="3">
    <source>
        <dbReference type="ARBA" id="ARBA00022448"/>
    </source>
</evidence>
<evidence type="ECO:0000256" key="6">
    <source>
        <dbReference type="ARBA" id="ARBA00023136"/>
    </source>
</evidence>